<feature type="signal peptide" evidence="10">
    <location>
        <begin position="1"/>
        <end position="31"/>
    </location>
</feature>
<sequence>MTINVGNIVRALRLWLLVCLALAAASRAAFADPTSACTVASAECPFVSSLLAQREGYGRAATGGLGGEVVIVTSSADAGPGTLREALANVDRPRWIRFASDMTITLLSQLHVPGNVTIDGRGHRVTLLDYGLGIYRSSNVIVTHLTIDGRLRTFSQAINVANYSNNVWIDHLDLSRFADRLLNVKNGSTDVTVSWIKFHDDDKVMLLNNITSKDLFANYDRDKVARVTVHHCYFLNTVQRNPRAQFGTFHIFNNLLENWDFYGMSFSLQARALVEGNIFSNVSNRDCVEPKFFPTVEGVNANYCKYIADAPSRTALPNGGSDQKNFERSAQLYGEGRDYRAYLSVRDNLYLGDARAVLGSYLPEKVPAPPYCYKYDTPTPKLAEEIRQLAGNTGGQTPRTSCQ</sequence>
<keyword evidence="8 9" id="KW-0456">Lyase</keyword>
<dbReference type="AlphaFoldDB" id="A0A4R5M028"/>
<dbReference type="GO" id="GO:0030570">
    <property type="term" value="F:pectate lyase activity"/>
    <property type="evidence" value="ECO:0007669"/>
    <property type="project" value="UniProtKB-EC"/>
</dbReference>
<feature type="domain" description="Pectate lyase" evidence="11">
    <location>
        <begin position="101"/>
        <end position="285"/>
    </location>
</feature>
<evidence type="ECO:0000256" key="1">
    <source>
        <dbReference type="ARBA" id="ARBA00000695"/>
    </source>
</evidence>
<dbReference type="InterPro" id="IPR018082">
    <property type="entry name" value="AmbAllergen"/>
</dbReference>
<feature type="chain" id="PRO_5020333274" description="pectate lyase" evidence="10">
    <location>
        <begin position="32"/>
        <end position="403"/>
    </location>
</feature>
<keyword evidence="9" id="KW-0964">Secreted</keyword>
<dbReference type="SMART" id="SM00656">
    <property type="entry name" value="Amb_all"/>
    <property type="match status" value="1"/>
</dbReference>
<evidence type="ECO:0000256" key="3">
    <source>
        <dbReference type="ARBA" id="ARBA00005220"/>
    </source>
</evidence>
<comment type="catalytic activity">
    <reaction evidence="1">
        <text>Eliminative cleavage of (1-&gt;4)-alpha-D-galacturonan to give oligosaccharides with 4-deoxy-alpha-D-galact-4-enuronosyl groups at their non-reducing ends.</text>
        <dbReference type="EC" id="4.2.2.2"/>
    </reaction>
</comment>
<keyword evidence="7" id="KW-0106">Calcium</keyword>
<organism evidence="12 13">
    <name type="scientific">Paraburkholderia silviterrae</name>
    <dbReference type="NCBI Taxonomy" id="2528715"/>
    <lineage>
        <taxon>Bacteria</taxon>
        <taxon>Pseudomonadati</taxon>
        <taxon>Pseudomonadota</taxon>
        <taxon>Betaproteobacteria</taxon>
        <taxon>Burkholderiales</taxon>
        <taxon>Burkholderiaceae</taxon>
        <taxon>Paraburkholderia</taxon>
    </lineage>
</organism>
<dbReference type="PANTHER" id="PTHR31683">
    <property type="entry name" value="PECTATE LYASE 18-RELATED"/>
    <property type="match status" value="1"/>
</dbReference>
<keyword evidence="5" id="KW-0479">Metal-binding</keyword>
<keyword evidence="9" id="KW-0119">Carbohydrate metabolism</keyword>
<dbReference type="EC" id="4.2.2.2" evidence="4"/>
<accession>A0A4R5M028</accession>
<dbReference type="OrthoDB" id="8660908at2"/>
<gene>
    <name evidence="12" type="ORF">EYW47_34040</name>
</gene>
<dbReference type="Gene3D" id="2.160.20.10">
    <property type="entry name" value="Single-stranded right-handed beta-helix, Pectin lyase-like"/>
    <property type="match status" value="1"/>
</dbReference>
<dbReference type="InterPro" id="IPR002022">
    <property type="entry name" value="Pec_lyase"/>
</dbReference>
<dbReference type="Pfam" id="PF00544">
    <property type="entry name" value="Pectate_lyase_4"/>
    <property type="match status" value="1"/>
</dbReference>
<evidence type="ECO:0000256" key="10">
    <source>
        <dbReference type="SAM" id="SignalP"/>
    </source>
</evidence>
<evidence type="ECO:0000256" key="7">
    <source>
        <dbReference type="ARBA" id="ARBA00022837"/>
    </source>
</evidence>
<evidence type="ECO:0000313" key="12">
    <source>
        <dbReference type="EMBL" id="TDG18468.1"/>
    </source>
</evidence>
<evidence type="ECO:0000259" key="11">
    <source>
        <dbReference type="SMART" id="SM00656"/>
    </source>
</evidence>
<comment type="caution">
    <text evidence="12">The sequence shown here is derived from an EMBL/GenBank/DDBJ whole genome shotgun (WGS) entry which is preliminary data.</text>
</comment>
<dbReference type="GO" id="GO:0046872">
    <property type="term" value="F:metal ion binding"/>
    <property type="evidence" value="ECO:0007669"/>
    <property type="project" value="UniProtKB-KW"/>
</dbReference>
<name>A0A4R5M028_9BURK</name>
<dbReference type="SUPFAM" id="SSF51126">
    <property type="entry name" value="Pectin lyase-like"/>
    <property type="match status" value="1"/>
</dbReference>
<protein>
    <recommendedName>
        <fullName evidence="4">pectate lyase</fullName>
        <ecNumber evidence="4">4.2.2.2</ecNumber>
    </recommendedName>
</protein>
<proteinExistence type="inferred from homology"/>
<dbReference type="PRINTS" id="PR00807">
    <property type="entry name" value="AMBALLERGEN"/>
</dbReference>
<dbReference type="GO" id="GO:0045490">
    <property type="term" value="P:pectin catabolic process"/>
    <property type="evidence" value="ECO:0007669"/>
    <property type="project" value="UniProtKB-UniPathway"/>
</dbReference>
<dbReference type="RefSeq" id="WP_133199208.1">
    <property type="nucleotide sequence ID" value="NZ_JBHUCW010000028.1"/>
</dbReference>
<dbReference type="InterPro" id="IPR045032">
    <property type="entry name" value="PEL"/>
</dbReference>
<evidence type="ECO:0000256" key="9">
    <source>
        <dbReference type="RuleBase" id="RU361173"/>
    </source>
</evidence>
<keyword evidence="9" id="KW-0624">Polysaccharide degradation</keyword>
<evidence type="ECO:0000256" key="5">
    <source>
        <dbReference type="ARBA" id="ARBA00022723"/>
    </source>
</evidence>
<dbReference type="EMBL" id="SMRP01000030">
    <property type="protein sequence ID" value="TDG18468.1"/>
    <property type="molecule type" value="Genomic_DNA"/>
</dbReference>
<dbReference type="GO" id="GO:0005576">
    <property type="term" value="C:extracellular region"/>
    <property type="evidence" value="ECO:0007669"/>
    <property type="project" value="UniProtKB-SubCell"/>
</dbReference>
<keyword evidence="6 10" id="KW-0732">Signal</keyword>
<comment type="similarity">
    <text evidence="9">Belongs to the polysaccharide lyase 1 family.</text>
</comment>
<evidence type="ECO:0000313" key="13">
    <source>
        <dbReference type="Proteomes" id="UP000295722"/>
    </source>
</evidence>
<dbReference type="InterPro" id="IPR011050">
    <property type="entry name" value="Pectin_lyase_fold/virulence"/>
</dbReference>
<dbReference type="InterPro" id="IPR012334">
    <property type="entry name" value="Pectin_lyas_fold"/>
</dbReference>
<dbReference type="PANTHER" id="PTHR31683:SF18">
    <property type="entry name" value="PECTATE LYASE 21-RELATED"/>
    <property type="match status" value="1"/>
</dbReference>
<evidence type="ECO:0000256" key="2">
    <source>
        <dbReference type="ARBA" id="ARBA00001913"/>
    </source>
</evidence>
<evidence type="ECO:0000256" key="4">
    <source>
        <dbReference type="ARBA" id="ARBA00012272"/>
    </source>
</evidence>
<evidence type="ECO:0000256" key="8">
    <source>
        <dbReference type="ARBA" id="ARBA00023239"/>
    </source>
</evidence>
<keyword evidence="13" id="KW-1185">Reference proteome</keyword>
<reference evidence="12 13" key="1">
    <citation type="submission" date="2019-03" db="EMBL/GenBank/DDBJ databases">
        <title>Paraburkholderia sp. 4M-K11, isolated from subtropical forest soil.</title>
        <authorList>
            <person name="Gao Z.-H."/>
            <person name="Qiu L.-H."/>
        </authorList>
    </citation>
    <scope>NUCLEOTIDE SEQUENCE [LARGE SCALE GENOMIC DNA]</scope>
    <source>
        <strain evidence="12 13">4M-K11</strain>
    </source>
</reference>
<evidence type="ECO:0000256" key="6">
    <source>
        <dbReference type="ARBA" id="ARBA00022729"/>
    </source>
</evidence>
<dbReference type="UniPathway" id="UPA00545">
    <property type="reaction ID" value="UER00824"/>
</dbReference>
<comment type="subcellular location">
    <subcellularLocation>
        <location evidence="9">Secreted</location>
    </subcellularLocation>
</comment>
<dbReference type="Proteomes" id="UP000295722">
    <property type="component" value="Unassembled WGS sequence"/>
</dbReference>
<comment type="pathway">
    <text evidence="3">Glycan metabolism; pectin degradation; 2-dehydro-3-deoxy-D-gluconate from pectin: step 2/5.</text>
</comment>
<comment type="cofactor">
    <cofactor evidence="2">
        <name>Ca(2+)</name>
        <dbReference type="ChEBI" id="CHEBI:29108"/>
    </cofactor>
</comment>